<sequence>MSGPRRSGGAAPHEPETLLFLTARLLFLGTSDEATVLRRGRRPARLLGRAPKSCERRQVG</sequence>
<accession>A0ABY5YW06</accession>
<name>A0ABY5YW06_9ACTN</name>
<dbReference type="Proteomes" id="UP001058271">
    <property type="component" value="Chromosome"/>
</dbReference>
<keyword evidence="2" id="KW-1185">Reference proteome</keyword>
<evidence type="ECO:0000313" key="1">
    <source>
        <dbReference type="EMBL" id="UWZ33926.1"/>
    </source>
</evidence>
<dbReference type="EMBL" id="CP073721">
    <property type="protein sequence ID" value="UWZ33926.1"/>
    <property type="molecule type" value="Genomic_DNA"/>
</dbReference>
<organism evidence="1 2">
    <name type="scientific">Dactylosporangium roseum</name>
    <dbReference type="NCBI Taxonomy" id="47989"/>
    <lineage>
        <taxon>Bacteria</taxon>
        <taxon>Bacillati</taxon>
        <taxon>Actinomycetota</taxon>
        <taxon>Actinomycetes</taxon>
        <taxon>Micromonosporales</taxon>
        <taxon>Micromonosporaceae</taxon>
        <taxon>Dactylosporangium</taxon>
    </lineage>
</organism>
<gene>
    <name evidence="1" type="ORF">Drose_21925</name>
</gene>
<reference evidence="1" key="1">
    <citation type="submission" date="2021-04" db="EMBL/GenBank/DDBJ databases">
        <title>Biosynthetic gene clusters of Dactylosporangioum roseum.</title>
        <authorList>
            <person name="Hartkoorn R.C."/>
            <person name="Beaudoing E."/>
            <person name="Hot D."/>
            <person name="Moureu S."/>
        </authorList>
    </citation>
    <scope>NUCLEOTIDE SEQUENCE</scope>
    <source>
        <strain evidence="1">NRRL B-16295</strain>
    </source>
</reference>
<proteinExistence type="predicted"/>
<protein>
    <submittedName>
        <fullName evidence="1">Uncharacterized protein</fullName>
    </submittedName>
</protein>
<dbReference type="RefSeq" id="WP_260723207.1">
    <property type="nucleotide sequence ID" value="NZ_BAAABS010000017.1"/>
</dbReference>
<evidence type="ECO:0000313" key="2">
    <source>
        <dbReference type="Proteomes" id="UP001058271"/>
    </source>
</evidence>